<dbReference type="RefSeq" id="WP_167498867.1">
    <property type="nucleotide sequence ID" value="NZ_FXTC01000005.1"/>
</dbReference>
<gene>
    <name evidence="1" type="ORF">SAMN06265171_105206</name>
</gene>
<dbReference type="Proteomes" id="UP000316916">
    <property type="component" value="Unassembled WGS sequence"/>
</dbReference>
<accession>A0A521DLZ7</accession>
<sequence length="55" mass="6029">MDPHTSISVFTGLPCPASGIWESMGNFKTTVPLLKGDIMPEYCGVKTYWKLLIPG</sequence>
<organism evidence="1 2">
    <name type="scientific">Chryseobacterium rhizoplanae</name>
    <dbReference type="NCBI Taxonomy" id="1609531"/>
    <lineage>
        <taxon>Bacteria</taxon>
        <taxon>Pseudomonadati</taxon>
        <taxon>Bacteroidota</taxon>
        <taxon>Flavobacteriia</taxon>
        <taxon>Flavobacteriales</taxon>
        <taxon>Weeksellaceae</taxon>
        <taxon>Chryseobacterium group</taxon>
        <taxon>Chryseobacterium</taxon>
    </lineage>
</organism>
<evidence type="ECO:0000313" key="2">
    <source>
        <dbReference type="Proteomes" id="UP000316916"/>
    </source>
</evidence>
<protein>
    <submittedName>
        <fullName evidence="1">Uncharacterized protein</fullName>
    </submittedName>
</protein>
<reference evidence="1 2" key="1">
    <citation type="submission" date="2017-05" db="EMBL/GenBank/DDBJ databases">
        <authorList>
            <person name="Varghese N."/>
            <person name="Submissions S."/>
        </authorList>
    </citation>
    <scope>NUCLEOTIDE SEQUENCE [LARGE SCALE GENOMIC DNA]</scope>
    <source>
        <strain evidence="1 2">DSM 29371</strain>
    </source>
</reference>
<keyword evidence="2" id="KW-1185">Reference proteome</keyword>
<dbReference type="EMBL" id="FXTC01000005">
    <property type="protein sequence ID" value="SMO72111.1"/>
    <property type="molecule type" value="Genomic_DNA"/>
</dbReference>
<dbReference type="AlphaFoldDB" id="A0A521DLZ7"/>
<proteinExistence type="predicted"/>
<evidence type="ECO:0000313" key="1">
    <source>
        <dbReference type="EMBL" id="SMO72111.1"/>
    </source>
</evidence>
<name>A0A521DLZ7_9FLAO</name>